<dbReference type="RefSeq" id="WP_135594456.1">
    <property type="nucleotide sequence ID" value="NZ_JAMQPS010000001.1"/>
</dbReference>
<accession>A0A6H3NG89</accession>
<protein>
    <submittedName>
        <fullName evidence="1">Uncharacterized protein</fullName>
    </submittedName>
</protein>
<comment type="caution">
    <text evidence="1">The sequence shown here is derived from an EMBL/GenBank/DDBJ whole genome shotgun (WGS) entry which is preliminary data.</text>
</comment>
<reference evidence="1" key="1">
    <citation type="submission" date="2022-06" db="EMBL/GenBank/DDBJ databases">
        <title>Leptospira isolates from biofilms formed at urban environments.</title>
        <authorList>
            <person name="Ribeiro P.S."/>
            <person name="Sousa T."/>
            <person name="Carvalho N."/>
            <person name="Aburjaile F."/>
            <person name="Neves F."/>
            <person name="Oliveira D."/>
            <person name="Blanco L."/>
            <person name="Lima J."/>
            <person name="Costa F."/>
            <person name="Brenig B."/>
            <person name="Soares S."/>
            <person name="Ramos R."/>
            <person name="Goes-Neto A."/>
            <person name="Matiuzzi M."/>
            <person name="Azevedo V."/>
            <person name="Ristow P."/>
        </authorList>
    </citation>
    <scope>NUCLEOTIDE SEQUENCE</scope>
    <source>
        <strain evidence="1">VSF7</strain>
    </source>
</reference>
<name>A0A6H3NG89_9LEPT</name>
<dbReference type="Proteomes" id="UP001209694">
    <property type="component" value="Unassembled WGS sequence"/>
</dbReference>
<proteinExistence type="predicted"/>
<dbReference type="EMBL" id="JAMQQD010000001">
    <property type="protein sequence ID" value="MCW7513737.1"/>
    <property type="molecule type" value="Genomic_DNA"/>
</dbReference>
<organism evidence="1 2">
    <name type="scientific">Leptospira levettii</name>
    <dbReference type="NCBI Taxonomy" id="2023178"/>
    <lineage>
        <taxon>Bacteria</taxon>
        <taxon>Pseudomonadati</taxon>
        <taxon>Spirochaetota</taxon>
        <taxon>Spirochaetia</taxon>
        <taxon>Leptospirales</taxon>
        <taxon>Leptospiraceae</taxon>
        <taxon>Leptospira</taxon>
    </lineage>
</organism>
<gene>
    <name evidence="1" type="ORF">ND810_01105</name>
</gene>
<evidence type="ECO:0000313" key="2">
    <source>
        <dbReference type="Proteomes" id="UP001209694"/>
    </source>
</evidence>
<evidence type="ECO:0000313" key="1">
    <source>
        <dbReference type="EMBL" id="MCW7513737.1"/>
    </source>
</evidence>
<dbReference type="AlphaFoldDB" id="A0A6H3NG89"/>
<sequence length="180" mass="20159">MDNSTENVTLMAGFAHDLLSAYKEYESGLAKDLFTLGKELPSDPTSLIPIQKYNEMCDWIEKKLGAANLKRAGRTIGERVYSIIKQYGMIDDSATPNKCLEALKIVADQAIQDPKKRGWEILVNEDKRVVMRRTQTFNSILQEGLLAGLVEKAGGGLSKVVLLKSIANKDEFDEYEVTWK</sequence>